<gene>
    <name evidence="4" type="ORF">FO440_04125</name>
</gene>
<evidence type="ECO:0000313" key="5">
    <source>
        <dbReference type="Proteomes" id="UP000318733"/>
    </source>
</evidence>
<dbReference type="SMART" id="SM00850">
    <property type="entry name" value="LytTR"/>
    <property type="match status" value="1"/>
</dbReference>
<dbReference type="SMART" id="SM00448">
    <property type="entry name" value="REC"/>
    <property type="match status" value="1"/>
</dbReference>
<evidence type="ECO:0000259" key="2">
    <source>
        <dbReference type="PROSITE" id="PS50110"/>
    </source>
</evidence>
<sequence>MQCLLVDDEPLALQLMEDNLKDVSYIKIIGKCRTAADALTIMQHEQVDLLFCDIHMPGLNGLQLVKSLISKPLVVFVTAYEKFAINGFELEVLDYLVKPVPQERLLKACQKAYQFFELKNTTAVIPPSLSKAYFFVSSDYMLVKVNFNDIQYIQGLKDYVKIVLNNNQKPILSRTSLKAIEKQLPPSLFYRIHKSYLINVDYISHIRRGKVVGVNVELPLSDNYRLTINKMIGRELE</sequence>
<feature type="modified residue" description="4-aspartylphosphate" evidence="1">
    <location>
        <position position="53"/>
    </location>
</feature>
<accession>A0A556MXG8</accession>
<dbReference type="InterPro" id="IPR046947">
    <property type="entry name" value="LytR-like"/>
</dbReference>
<dbReference type="InterPro" id="IPR011006">
    <property type="entry name" value="CheY-like_superfamily"/>
</dbReference>
<organism evidence="4 5">
    <name type="scientific">Mucilaginibacter corticis</name>
    <dbReference type="NCBI Taxonomy" id="2597670"/>
    <lineage>
        <taxon>Bacteria</taxon>
        <taxon>Pseudomonadati</taxon>
        <taxon>Bacteroidota</taxon>
        <taxon>Sphingobacteriia</taxon>
        <taxon>Sphingobacteriales</taxon>
        <taxon>Sphingobacteriaceae</taxon>
        <taxon>Mucilaginibacter</taxon>
    </lineage>
</organism>
<dbReference type="Gene3D" id="3.40.50.2300">
    <property type="match status" value="1"/>
</dbReference>
<dbReference type="Gene3D" id="2.40.50.1020">
    <property type="entry name" value="LytTr DNA-binding domain"/>
    <property type="match status" value="1"/>
</dbReference>
<keyword evidence="1" id="KW-0597">Phosphoprotein</keyword>
<feature type="domain" description="HTH LytTR-type" evidence="3">
    <location>
        <begin position="143"/>
        <end position="234"/>
    </location>
</feature>
<dbReference type="GO" id="GO:0003677">
    <property type="term" value="F:DNA binding"/>
    <property type="evidence" value="ECO:0007669"/>
    <property type="project" value="InterPro"/>
</dbReference>
<dbReference type="Proteomes" id="UP000318733">
    <property type="component" value="Unassembled WGS sequence"/>
</dbReference>
<comment type="caution">
    <text evidence="4">The sequence shown here is derived from an EMBL/GenBank/DDBJ whole genome shotgun (WGS) entry which is preliminary data.</text>
</comment>
<dbReference type="SUPFAM" id="SSF52172">
    <property type="entry name" value="CheY-like"/>
    <property type="match status" value="1"/>
</dbReference>
<dbReference type="OrthoDB" id="9787344at2"/>
<dbReference type="PANTHER" id="PTHR37299">
    <property type="entry name" value="TRANSCRIPTIONAL REGULATOR-RELATED"/>
    <property type="match status" value="1"/>
</dbReference>
<name>A0A556MXG8_9SPHI</name>
<dbReference type="AlphaFoldDB" id="A0A556MXG8"/>
<dbReference type="Pfam" id="PF00072">
    <property type="entry name" value="Response_reg"/>
    <property type="match status" value="1"/>
</dbReference>
<keyword evidence="5" id="KW-1185">Reference proteome</keyword>
<dbReference type="EMBL" id="VLPK01000001">
    <property type="protein sequence ID" value="TSJ44634.1"/>
    <property type="molecule type" value="Genomic_DNA"/>
</dbReference>
<dbReference type="PROSITE" id="PS50110">
    <property type="entry name" value="RESPONSE_REGULATORY"/>
    <property type="match status" value="1"/>
</dbReference>
<dbReference type="PANTHER" id="PTHR37299:SF1">
    <property type="entry name" value="STAGE 0 SPORULATION PROTEIN A HOMOLOG"/>
    <property type="match status" value="1"/>
</dbReference>
<evidence type="ECO:0000259" key="3">
    <source>
        <dbReference type="PROSITE" id="PS50930"/>
    </source>
</evidence>
<reference evidence="4 5" key="1">
    <citation type="submission" date="2019-07" db="EMBL/GenBank/DDBJ databases">
        <authorList>
            <person name="Huq M.A."/>
        </authorList>
    </citation>
    <scope>NUCLEOTIDE SEQUENCE [LARGE SCALE GENOMIC DNA]</scope>
    <source>
        <strain evidence="4 5">MAH-19</strain>
    </source>
</reference>
<dbReference type="Pfam" id="PF04397">
    <property type="entry name" value="LytTR"/>
    <property type="match status" value="1"/>
</dbReference>
<dbReference type="GO" id="GO:0000156">
    <property type="term" value="F:phosphorelay response regulator activity"/>
    <property type="evidence" value="ECO:0007669"/>
    <property type="project" value="InterPro"/>
</dbReference>
<dbReference type="InterPro" id="IPR007492">
    <property type="entry name" value="LytTR_DNA-bd_dom"/>
</dbReference>
<evidence type="ECO:0000256" key="1">
    <source>
        <dbReference type="PROSITE-ProRule" id="PRU00169"/>
    </source>
</evidence>
<proteinExistence type="predicted"/>
<evidence type="ECO:0000313" key="4">
    <source>
        <dbReference type="EMBL" id="TSJ44634.1"/>
    </source>
</evidence>
<feature type="domain" description="Response regulatory" evidence="2">
    <location>
        <begin position="2"/>
        <end position="113"/>
    </location>
</feature>
<dbReference type="InterPro" id="IPR001789">
    <property type="entry name" value="Sig_transdc_resp-reg_receiver"/>
</dbReference>
<dbReference type="PROSITE" id="PS50930">
    <property type="entry name" value="HTH_LYTTR"/>
    <property type="match status" value="1"/>
</dbReference>
<protein>
    <submittedName>
        <fullName evidence="4">Response regulator transcription factor</fullName>
    </submittedName>
</protein>